<protein>
    <recommendedName>
        <fullName evidence="3">XRE family transcriptional regulator</fullName>
    </recommendedName>
</protein>
<evidence type="ECO:0008006" key="3">
    <source>
        <dbReference type="Google" id="ProtNLM"/>
    </source>
</evidence>
<sequence length="143" mass="15804">MDINDIRRANLRRIASNYKSRAEFARVLERSEQQLYYLIGRSASKPIGDRIARDIENQLDLPRGKLDLLEESTKTPATASDGVNLEVLQDCIVAVEGEIDAQKLEGIPATRKAQAIALAYSATMASGKTQVVSVDFIVRTLAR</sequence>
<dbReference type="RefSeq" id="WP_301418045.1">
    <property type="nucleotide sequence ID" value="NZ_CP098023.1"/>
</dbReference>
<dbReference type="Proteomes" id="UP001321520">
    <property type="component" value="Chromosome"/>
</dbReference>
<evidence type="ECO:0000313" key="1">
    <source>
        <dbReference type="EMBL" id="WKD51099.1"/>
    </source>
</evidence>
<proteinExistence type="predicted"/>
<reference evidence="1 2" key="1">
    <citation type="submission" date="2022-05" db="EMBL/GenBank/DDBJ databases">
        <title>Microbulbifer sp. nov., isolated from sponge.</title>
        <authorList>
            <person name="Gao L."/>
        </authorList>
    </citation>
    <scope>NUCLEOTIDE SEQUENCE [LARGE SCALE GENOMIC DNA]</scope>
    <source>
        <strain evidence="1 2">MI-G</strain>
    </source>
</reference>
<organism evidence="1 2">
    <name type="scientific">Microbulbifer spongiae</name>
    <dbReference type="NCBI Taxonomy" id="2944933"/>
    <lineage>
        <taxon>Bacteria</taxon>
        <taxon>Pseudomonadati</taxon>
        <taxon>Pseudomonadota</taxon>
        <taxon>Gammaproteobacteria</taxon>
        <taxon>Cellvibrionales</taxon>
        <taxon>Microbulbiferaceae</taxon>
        <taxon>Microbulbifer</taxon>
    </lineage>
</organism>
<keyword evidence="2" id="KW-1185">Reference proteome</keyword>
<accession>A0ABY9EDL9</accession>
<name>A0ABY9EDL9_9GAMM</name>
<dbReference type="EMBL" id="CP098023">
    <property type="protein sequence ID" value="WKD51099.1"/>
    <property type="molecule type" value="Genomic_DNA"/>
</dbReference>
<gene>
    <name evidence="1" type="ORF">M8T91_06660</name>
</gene>
<evidence type="ECO:0000313" key="2">
    <source>
        <dbReference type="Proteomes" id="UP001321520"/>
    </source>
</evidence>